<evidence type="ECO:0000313" key="2">
    <source>
        <dbReference type="EMBL" id="MFC7291275.1"/>
    </source>
</evidence>
<dbReference type="PANTHER" id="PTHR45947:SF3">
    <property type="entry name" value="SULFOQUINOVOSYL TRANSFERASE SQD2"/>
    <property type="match status" value="1"/>
</dbReference>
<keyword evidence="3" id="KW-1185">Reference proteome</keyword>
<feature type="domain" description="Glycosyltransferase subfamily 4-like N-terminal" evidence="1">
    <location>
        <begin position="14"/>
        <end position="166"/>
    </location>
</feature>
<dbReference type="EMBL" id="JBHTBR010000002">
    <property type="protein sequence ID" value="MFC7291275.1"/>
    <property type="molecule type" value="Genomic_DNA"/>
</dbReference>
<dbReference type="GO" id="GO:0016757">
    <property type="term" value="F:glycosyltransferase activity"/>
    <property type="evidence" value="ECO:0007669"/>
    <property type="project" value="UniProtKB-KW"/>
</dbReference>
<evidence type="ECO:0000313" key="3">
    <source>
        <dbReference type="Proteomes" id="UP001596492"/>
    </source>
</evidence>
<dbReference type="InterPro" id="IPR028098">
    <property type="entry name" value="Glyco_trans_4-like_N"/>
</dbReference>
<dbReference type="SUPFAM" id="SSF53756">
    <property type="entry name" value="UDP-Glycosyltransferase/glycogen phosphorylase"/>
    <property type="match status" value="1"/>
</dbReference>
<dbReference type="Pfam" id="PF13692">
    <property type="entry name" value="Glyco_trans_1_4"/>
    <property type="match status" value="1"/>
</dbReference>
<keyword evidence="2" id="KW-0808">Transferase</keyword>
<dbReference type="Pfam" id="PF13439">
    <property type="entry name" value="Glyco_transf_4"/>
    <property type="match status" value="1"/>
</dbReference>
<protein>
    <submittedName>
        <fullName evidence="2">Glycosyltransferase family 4 protein</fullName>
        <ecNumber evidence="2">2.4.-.-</ecNumber>
    </submittedName>
</protein>
<name>A0ABW2IKD0_9PROT</name>
<dbReference type="InterPro" id="IPR050194">
    <property type="entry name" value="Glycosyltransferase_grp1"/>
</dbReference>
<proteinExistence type="predicted"/>
<gene>
    <name evidence="2" type="ORF">ACFQS8_06580</name>
</gene>
<dbReference type="EC" id="2.4.-.-" evidence="2"/>
<dbReference type="Proteomes" id="UP001596492">
    <property type="component" value="Unassembled WGS sequence"/>
</dbReference>
<dbReference type="PANTHER" id="PTHR45947">
    <property type="entry name" value="SULFOQUINOVOSYL TRANSFERASE SQD2"/>
    <property type="match status" value="1"/>
</dbReference>
<sequence>MRIMLVTDAWEPQVNGVVRTMKRVSAECEALGHEWDIVSPNDGFRTMPLPTYPEIKLAFGARKQIEERFLDFEPDAVHIATEGPLGWAARGICLKHKMPFTSSYHTRFPEYVNARLPIPLWAGYKYVRQFHRYSGRVMVATVSMMEELTARGFNNIAAWSRGVDTDLFHPDKRQEDRGPYKDLEGPIFLNVGRVAVEKNIEAFLELDLPGTKVVVGDGPAREELMKKYPDAVFPGSKFGDELGSYFANADVFCFPSLTDTFGLVILEAMAAGTPVAGFNVPGPKDLIPGTNAGAINDDLAKACIECLDLDRDVAHKHAQAFSWKACAEQFIDNLEPLPVPERKRFWKRFKSLRRRKKVPESS</sequence>
<accession>A0ABW2IKD0</accession>
<reference evidence="3" key="1">
    <citation type="journal article" date="2019" name="Int. J. Syst. Evol. Microbiol.">
        <title>The Global Catalogue of Microorganisms (GCM) 10K type strain sequencing project: providing services to taxonomists for standard genome sequencing and annotation.</title>
        <authorList>
            <consortium name="The Broad Institute Genomics Platform"/>
            <consortium name="The Broad Institute Genome Sequencing Center for Infectious Disease"/>
            <person name="Wu L."/>
            <person name="Ma J."/>
        </authorList>
    </citation>
    <scope>NUCLEOTIDE SEQUENCE [LARGE SCALE GENOMIC DNA]</scope>
    <source>
        <strain evidence="3">CCUG 51308</strain>
    </source>
</reference>
<organism evidence="2 3">
    <name type="scientific">Hirschia litorea</name>
    <dbReference type="NCBI Taxonomy" id="1199156"/>
    <lineage>
        <taxon>Bacteria</taxon>
        <taxon>Pseudomonadati</taxon>
        <taxon>Pseudomonadota</taxon>
        <taxon>Alphaproteobacteria</taxon>
        <taxon>Hyphomonadales</taxon>
        <taxon>Hyphomonadaceae</taxon>
        <taxon>Hirschia</taxon>
    </lineage>
</organism>
<dbReference type="Gene3D" id="3.40.50.2000">
    <property type="entry name" value="Glycogen Phosphorylase B"/>
    <property type="match status" value="2"/>
</dbReference>
<dbReference type="CDD" id="cd03814">
    <property type="entry name" value="GT4-like"/>
    <property type="match status" value="1"/>
</dbReference>
<keyword evidence="2" id="KW-0328">Glycosyltransferase</keyword>
<dbReference type="RefSeq" id="WP_382166468.1">
    <property type="nucleotide sequence ID" value="NZ_JBHTBR010000002.1"/>
</dbReference>
<evidence type="ECO:0000259" key="1">
    <source>
        <dbReference type="Pfam" id="PF13439"/>
    </source>
</evidence>
<comment type="caution">
    <text evidence="2">The sequence shown here is derived from an EMBL/GenBank/DDBJ whole genome shotgun (WGS) entry which is preliminary data.</text>
</comment>